<dbReference type="FunFam" id="2.40.50.100:FF:000010">
    <property type="entry name" value="Acetyltransferase component of pyruvate dehydrogenase complex"/>
    <property type="match status" value="1"/>
</dbReference>
<evidence type="ECO:0000256" key="3">
    <source>
        <dbReference type="ARBA" id="ARBA00011870"/>
    </source>
</evidence>
<keyword evidence="6" id="KW-0450">Lipoyl</keyword>
<protein>
    <recommendedName>
        <fullName evidence="5 11">Pyruvate dehydrogenase E1 component subunit beta</fullName>
        <ecNumber evidence="4 11">1.2.4.1</ecNumber>
    </recommendedName>
</protein>
<comment type="catalytic activity">
    <reaction evidence="11">
        <text>N(6)-[(R)-lipoyl]-L-lysyl-[protein] + pyruvate + H(+) = N(6)-[(R)-S(8)-acetyldihydrolipoyl]-L-lysyl-[protein] + CO2</text>
        <dbReference type="Rhea" id="RHEA:19189"/>
        <dbReference type="Rhea" id="RHEA-COMP:10474"/>
        <dbReference type="Rhea" id="RHEA-COMP:10478"/>
        <dbReference type="ChEBI" id="CHEBI:15361"/>
        <dbReference type="ChEBI" id="CHEBI:15378"/>
        <dbReference type="ChEBI" id="CHEBI:16526"/>
        <dbReference type="ChEBI" id="CHEBI:83099"/>
        <dbReference type="ChEBI" id="CHEBI:83111"/>
        <dbReference type="EC" id="1.2.4.1"/>
    </reaction>
</comment>
<dbReference type="Gene3D" id="3.40.50.920">
    <property type="match status" value="1"/>
</dbReference>
<accession>A0A7Y0E2F6</accession>
<dbReference type="NCBIfam" id="NF006667">
    <property type="entry name" value="PRK09212.1"/>
    <property type="match status" value="1"/>
</dbReference>
<dbReference type="Gene3D" id="2.40.50.100">
    <property type="match status" value="1"/>
</dbReference>
<dbReference type="GO" id="GO:0004739">
    <property type="term" value="F:pyruvate dehydrogenase (acetyl-transferring) activity"/>
    <property type="evidence" value="ECO:0007669"/>
    <property type="project" value="UniProtKB-UniRule"/>
</dbReference>
<comment type="subunit">
    <text evidence="3">Heterodimer of an alpha and a beta chain.</text>
</comment>
<dbReference type="SMART" id="SM00861">
    <property type="entry name" value="Transket_pyr"/>
    <property type="match status" value="1"/>
</dbReference>
<feature type="region of interest" description="Disordered" evidence="12">
    <location>
        <begin position="87"/>
        <end position="137"/>
    </location>
</feature>
<dbReference type="Pfam" id="PF00364">
    <property type="entry name" value="Biotin_lipoyl"/>
    <property type="match status" value="1"/>
</dbReference>
<evidence type="ECO:0000313" key="15">
    <source>
        <dbReference type="Proteomes" id="UP000539372"/>
    </source>
</evidence>
<organism evidence="14 15">
    <name type="scientific">Pacificispira spongiicola</name>
    <dbReference type="NCBI Taxonomy" id="2729598"/>
    <lineage>
        <taxon>Bacteria</taxon>
        <taxon>Pseudomonadati</taxon>
        <taxon>Pseudomonadota</taxon>
        <taxon>Alphaproteobacteria</taxon>
        <taxon>Rhodospirillales</taxon>
        <taxon>Rhodospirillaceae</taxon>
        <taxon>Pacificispira</taxon>
    </lineage>
</organism>
<reference evidence="14 15" key="1">
    <citation type="submission" date="2020-04" db="EMBL/GenBank/DDBJ databases">
        <title>Rhodospirillaceae bacterium KN72 isolated from deep sea.</title>
        <authorList>
            <person name="Zhang D.-C."/>
        </authorList>
    </citation>
    <scope>NUCLEOTIDE SEQUENCE [LARGE SCALE GENOMIC DNA]</scope>
    <source>
        <strain evidence="14 15">KN72</strain>
    </source>
</reference>
<comment type="caution">
    <text evidence="14">The sequence shown here is derived from an EMBL/GenBank/DDBJ whole genome shotgun (WGS) entry which is preliminary data.</text>
</comment>
<dbReference type="InterPro" id="IPR009014">
    <property type="entry name" value="Transketo_C/PFOR_II"/>
</dbReference>
<dbReference type="InterPro" id="IPR033248">
    <property type="entry name" value="Transketolase_C"/>
</dbReference>
<evidence type="ECO:0000256" key="12">
    <source>
        <dbReference type="SAM" id="MobiDB-lite"/>
    </source>
</evidence>
<keyword evidence="8 11" id="KW-0786">Thiamine pyrophosphate</keyword>
<proteinExistence type="predicted"/>
<keyword evidence="7 11" id="KW-0560">Oxidoreductase</keyword>
<comment type="cofactor">
    <cofactor evidence="2 11">
        <name>thiamine diphosphate</name>
        <dbReference type="ChEBI" id="CHEBI:58937"/>
    </cofactor>
</comment>
<dbReference type="InterPro" id="IPR027110">
    <property type="entry name" value="PDHB_mito-type"/>
</dbReference>
<gene>
    <name evidence="14" type="ORF">HH303_16005</name>
</gene>
<sequence>MAIQILMPALSPTMTEGTLAKWNVKEGDTVSAGDVMAEIETDKATMEFEAVDEGVIGKILVPEGSEGVAVNTPIAVLLEEGEDASAAEGAASAAPAAAPAAEEAPAASEASASAPAAPKAADAPPPEPEWTGAVKQQSVREALRDAMAEEMRNDTSVFLMGEEVAQYQGAYKVSQGLLDEFGDKRVIDTPITEHGFAGLGVGAAFMGLRPIVEFMTFNFAMQAIDQIINSAAKTLYMSGGQMGAPIVFRGPNGAASRVAAQHSQCYASWYAHCPGLKVVSPWCAADAKGLLKSAIRDPNPVIFLENELLYGKTFDVPDTDDWTVPIGKAKIVRAGTDVTITAFSLMVGKALEAADALAEAGISAEVIDLRTIRPLDVETIVTSVKKTNRLVSVEEGWPFAGIGAELGMVMMENAFDYLDAPVMRVAGKDVPMPYAANLEQLALPQPQDIVEAARAVCYR</sequence>
<dbReference type="CDD" id="cd06849">
    <property type="entry name" value="lipoyl_domain"/>
    <property type="match status" value="1"/>
</dbReference>
<dbReference type="RefSeq" id="WP_169626401.1">
    <property type="nucleotide sequence ID" value="NZ_JABBNT010000005.1"/>
</dbReference>
<evidence type="ECO:0000259" key="13">
    <source>
        <dbReference type="PROSITE" id="PS50968"/>
    </source>
</evidence>
<dbReference type="PANTHER" id="PTHR11624:SF96">
    <property type="entry name" value="PYRUVATE DEHYDROGENASE E1 COMPONENT SUBUNIT BETA, MITOCHONDRIAL"/>
    <property type="match status" value="1"/>
</dbReference>
<evidence type="ECO:0000256" key="4">
    <source>
        <dbReference type="ARBA" id="ARBA00012281"/>
    </source>
</evidence>
<comment type="cofactor">
    <cofactor evidence="1">
        <name>(R)-lipoate</name>
        <dbReference type="ChEBI" id="CHEBI:83088"/>
    </cofactor>
</comment>
<keyword evidence="9 11" id="KW-0670">Pyruvate</keyword>
<dbReference type="Pfam" id="PF02779">
    <property type="entry name" value="Transket_pyr"/>
    <property type="match status" value="1"/>
</dbReference>
<evidence type="ECO:0000256" key="7">
    <source>
        <dbReference type="ARBA" id="ARBA00023002"/>
    </source>
</evidence>
<dbReference type="Pfam" id="PF02780">
    <property type="entry name" value="Transketolase_C"/>
    <property type="match status" value="1"/>
</dbReference>
<dbReference type="PROSITE" id="PS50968">
    <property type="entry name" value="BIOTINYL_LIPOYL"/>
    <property type="match status" value="1"/>
</dbReference>
<dbReference type="NCBIfam" id="NF008854">
    <property type="entry name" value="PRK11892.1"/>
    <property type="match status" value="1"/>
</dbReference>
<evidence type="ECO:0000256" key="10">
    <source>
        <dbReference type="ARBA" id="ARBA00025211"/>
    </source>
</evidence>
<dbReference type="GO" id="GO:0006086">
    <property type="term" value="P:pyruvate decarboxylation to acetyl-CoA"/>
    <property type="evidence" value="ECO:0007669"/>
    <property type="project" value="InterPro"/>
</dbReference>
<dbReference type="EC" id="1.2.4.1" evidence="4 11"/>
<dbReference type="InterPro" id="IPR011053">
    <property type="entry name" value="Single_hybrid_motif"/>
</dbReference>
<dbReference type="InterPro" id="IPR029061">
    <property type="entry name" value="THDP-binding"/>
</dbReference>
<keyword evidence="15" id="KW-1185">Reference proteome</keyword>
<dbReference type="Proteomes" id="UP000539372">
    <property type="component" value="Unassembled WGS sequence"/>
</dbReference>
<dbReference type="SUPFAM" id="SSF51230">
    <property type="entry name" value="Single hybrid motif"/>
    <property type="match status" value="1"/>
</dbReference>
<dbReference type="PROSITE" id="PS00189">
    <property type="entry name" value="LIPOYL"/>
    <property type="match status" value="1"/>
</dbReference>
<dbReference type="InterPro" id="IPR003016">
    <property type="entry name" value="2-oxoA_DH_lipoyl-BS"/>
</dbReference>
<feature type="domain" description="Lipoyl-binding" evidence="13">
    <location>
        <begin position="2"/>
        <end position="78"/>
    </location>
</feature>
<dbReference type="SUPFAM" id="SSF52922">
    <property type="entry name" value="TK C-terminal domain-like"/>
    <property type="match status" value="1"/>
</dbReference>
<name>A0A7Y0E2F6_9PROT</name>
<dbReference type="InterPro" id="IPR005475">
    <property type="entry name" value="Transketolase-like_Pyr-bd"/>
</dbReference>
<dbReference type="PANTHER" id="PTHR11624">
    <property type="entry name" value="DEHYDROGENASE RELATED"/>
    <property type="match status" value="1"/>
</dbReference>
<comment type="function">
    <text evidence="11">The pyruvate dehydrogenase complex catalyzes the overall conversion of pyruvate to acetyl-CoA and CO2.</text>
</comment>
<dbReference type="InterPro" id="IPR000089">
    <property type="entry name" value="Biotin_lipoyl"/>
</dbReference>
<comment type="function">
    <text evidence="10">The pyruvate dehydrogenase complex catalyzes the overall conversion of pyruvate to acetyl-CoA and CO(2). It contains multiple copies of three enzymatic components: pyruvate dehydrogenase (E1), dihydrolipoamide acetyltransferase (E2) and lipoamide dehydrogenase (E3).</text>
</comment>
<dbReference type="AlphaFoldDB" id="A0A7Y0E2F6"/>
<evidence type="ECO:0000313" key="14">
    <source>
        <dbReference type="EMBL" id="NMM46002.1"/>
    </source>
</evidence>
<feature type="compositionally biased region" description="Low complexity" evidence="12">
    <location>
        <begin position="87"/>
        <end position="122"/>
    </location>
</feature>
<evidence type="ECO:0000256" key="1">
    <source>
        <dbReference type="ARBA" id="ARBA00001938"/>
    </source>
</evidence>
<dbReference type="FunFam" id="3.40.50.970:FF:000001">
    <property type="entry name" value="Pyruvate dehydrogenase E1 beta subunit"/>
    <property type="match status" value="1"/>
</dbReference>
<dbReference type="SUPFAM" id="SSF52518">
    <property type="entry name" value="Thiamin diphosphate-binding fold (THDP-binding)"/>
    <property type="match status" value="1"/>
</dbReference>
<evidence type="ECO:0000256" key="8">
    <source>
        <dbReference type="ARBA" id="ARBA00023052"/>
    </source>
</evidence>
<evidence type="ECO:0000256" key="5">
    <source>
        <dbReference type="ARBA" id="ARBA00016138"/>
    </source>
</evidence>
<evidence type="ECO:0000256" key="2">
    <source>
        <dbReference type="ARBA" id="ARBA00001964"/>
    </source>
</evidence>
<dbReference type="FunFam" id="3.40.50.920:FF:000001">
    <property type="entry name" value="Pyruvate dehydrogenase E1 beta subunit"/>
    <property type="match status" value="1"/>
</dbReference>
<dbReference type="Gene3D" id="3.40.50.970">
    <property type="match status" value="1"/>
</dbReference>
<evidence type="ECO:0000256" key="6">
    <source>
        <dbReference type="ARBA" id="ARBA00022823"/>
    </source>
</evidence>
<evidence type="ECO:0000256" key="9">
    <source>
        <dbReference type="ARBA" id="ARBA00023317"/>
    </source>
</evidence>
<dbReference type="CDD" id="cd07036">
    <property type="entry name" value="TPP_PYR_E1-PDHc-beta_like"/>
    <property type="match status" value="1"/>
</dbReference>
<dbReference type="EMBL" id="JABBNT010000005">
    <property type="protein sequence ID" value="NMM46002.1"/>
    <property type="molecule type" value="Genomic_DNA"/>
</dbReference>
<evidence type="ECO:0000256" key="11">
    <source>
        <dbReference type="RuleBase" id="RU364074"/>
    </source>
</evidence>